<dbReference type="EMBL" id="CAJPEX010002792">
    <property type="protein sequence ID" value="CAG0921494.1"/>
    <property type="molecule type" value="Genomic_DNA"/>
</dbReference>
<evidence type="ECO:0000313" key="6">
    <source>
        <dbReference type="Proteomes" id="UP000678499"/>
    </source>
</evidence>
<feature type="region of interest" description="Disordered" evidence="3">
    <location>
        <begin position="197"/>
        <end position="230"/>
    </location>
</feature>
<dbReference type="Proteomes" id="UP000678499">
    <property type="component" value="Unassembled WGS sequence"/>
</dbReference>
<dbReference type="PANTHER" id="PTHR13968">
    <property type="entry name" value="HETEROGENEOUS NUCLEAR RIBONUCLEOPROTEIN"/>
    <property type="match status" value="1"/>
</dbReference>
<protein>
    <recommendedName>
        <fullName evidence="4">RRM domain-containing protein</fullName>
    </recommendedName>
</protein>
<keyword evidence="1 2" id="KW-0694">RNA-binding</keyword>
<dbReference type="GO" id="GO:0003723">
    <property type="term" value="F:RNA binding"/>
    <property type="evidence" value="ECO:0007669"/>
    <property type="project" value="UniProtKB-UniRule"/>
</dbReference>
<name>A0A7R9BW43_9CRUS</name>
<evidence type="ECO:0000256" key="2">
    <source>
        <dbReference type="PROSITE-ProRule" id="PRU00176"/>
    </source>
</evidence>
<evidence type="ECO:0000256" key="1">
    <source>
        <dbReference type="ARBA" id="ARBA00022884"/>
    </source>
</evidence>
<sequence>MHKGYAFVQFTNQSDARSACTGEDGKSISGQVLDVNMVAEPKPHQVGRKRQNVTKTGNDCYCAPVTVVASSTPSKRPRLVTSPSPQRTPSSSNGDTVTLDQLKTYSSPDILICGNCREMFSDLAGMIDHKRSYCKLRFTCRCAHQSPSTARTSESEDIGENQFVCGRCKEDMKSAADLMMHAQTVHATGICQQDAKLHMNGPASSGSQRSPSTFSQASETSDAFNHTTNHPELMMISNDPLPMTEDELTILSESCIAEPV</sequence>
<feature type="compositionally biased region" description="Polar residues" evidence="3">
    <location>
        <begin position="202"/>
        <end position="230"/>
    </location>
</feature>
<dbReference type="OrthoDB" id="6730379at2759"/>
<feature type="region of interest" description="Disordered" evidence="3">
    <location>
        <begin position="72"/>
        <end position="98"/>
    </location>
</feature>
<gene>
    <name evidence="5" type="ORF">NMOB1V02_LOCUS8989</name>
</gene>
<feature type="domain" description="RRM" evidence="4">
    <location>
        <begin position="1"/>
        <end position="40"/>
    </location>
</feature>
<dbReference type="Gene3D" id="3.30.70.330">
    <property type="match status" value="1"/>
</dbReference>
<keyword evidence="6" id="KW-1185">Reference proteome</keyword>
<proteinExistence type="predicted"/>
<dbReference type="PROSITE" id="PS00028">
    <property type="entry name" value="ZINC_FINGER_C2H2_1"/>
    <property type="match status" value="1"/>
</dbReference>
<dbReference type="EMBL" id="OA884829">
    <property type="protein sequence ID" value="CAD7281342.1"/>
    <property type="molecule type" value="Genomic_DNA"/>
</dbReference>
<dbReference type="PANTHER" id="PTHR13968:SF26">
    <property type="entry name" value="RRM DOMAIN-CONTAINING PROTEIN"/>
    <property type="match status" value="1"/>
</dbReference>
<dbReference type="SUPFAM" id="SSF54928">
    <property type="entry name" value="RNA-binding domain, RBD"/>
    <property type="match status" value="1"/>
</dbReference>
<dbReference type="InterPro" id="IPR051186">
    <property type="entry name" value="RRM_HNRPC/RALY_subfam"/>
</dbReference>
<dbReference type="GO" id="GO:0005634">
    <property type="term" value="C:nucleus"/>
    <property type="evidence" value="ECO:0007669"/>
    <property type="project" value="TreeGrafter"/>
</dbReference>
<dbReference type="Pfam" id="PF00076">
    <property type="entry name" value="RRM_1"/>
    <property type="match status" value="1"/>
</dbReference>
<evidence type="ECO:0000259" key="4">
    <source>
        <dbReference type="PROSITE" id="PS50102"/>
    </source>
</evidence>
<dbReference type="PROSITE" id="PS50102">
    <property type="entry name" value="RRM"/>
    <property type="match status" value="1"/>
</dbReference>
<dbReference type="InterPro" id="IPR013087">
    <property type="entry name" value="Znf_C2H2_type"/>
</dbReference>
<dbReference type="InterPro" id="IPR000504">
    <property type="entry name" value="RRM_dom"/>
</dbReference>
<reference evidence="5" key="1">
    <citation type="submission" date="2020-11" db="EMBL/GenBank/DDBJ databases">
        <authorList>
            <person name="Tran Van P."/>
        </authorList>
    </citation>
    <scope>NUCLEOTIDE SEQUENCE</scope>
</reference>
<dbReference type="AlphaFoldDB" id="A0A7R9BW43"/>
<dbReference type="InterPro" id="IPR035979">
    <property type="entry name" value="RBD_domain_sf"/>
</dbReference>
<feature type="compositionally biased region" description="Low complexity" evidence="3">
    <location>
        <begin position="81"/>
        <end position="92"/>
    </location>
</feature>
<dbReference type="InterPro" id="IPR012677">
    <property type="entry name" value="Nucleotide-bd_a/b_plait_sf"/>
</dbReference>
<evidence type="ECO:0000256" key="3">
    <source>
        <dbReference type="SAM" id="MobiDB-lite"/>
    </source>
</evidence>
<organism evidence="5">
    <name type="scientific">Notodromas monacha</name>
    <dbReference type="NCBI Taxonomy" id="399045"/>
    <lineage>
        <taxon>Eukaryota</taxon>
        <taxon>Metazoa</taxon>
        <taxon>Ecdysozoa</taxon>
        <taxon>Arthropoda</taxon>
        <taxon>Crustacea</taxon>
        <taxon>Oligostraca</taxon>
        <taxon>Ostracoda</taxon>
        <taxon>Podocopa</taxon>
        <taxon>Podocopida</taxon>
        <taxon>Cypridocopina</taxon>
        <taxon>Cypridoidea</taxon>
        <taxon>Cyprididae</taxon>
        <taxon>Notodromas</taxon>
    </lineage>
</organism>
<evidence type="ECO:0000313" key="5">
    <source>
        <dbReference type="EMBL" id="CAD7281342.1"/>
    </source>
</evidence>
<accession>A0A7R9BW43</accession>